<dbReference type="Pfam" id="PF05116">
    <property type="entry name" value="S6PP"/>
    <property type="match status" value="1"/>
</dbReference>
<dbReference type="SFLD" id="SFLDS00003">
    <property type="entry name" value="Haloacid_Dehalogenase"/>
    <property type="match status" value="1"/>
</dbReference>
<accession>A0A6H2BVU1</accession>
<dbReference type="NCBIfam" id="TIGR01482">
    <property type="entry name" value="SPP-subfamily"/>
    <property type="match status" value="1"/>
</dbReference>
<dbReference type="SFLD" id="SFLDG01141">
    <property type="entry name" value="C2.B.1:_Sucrose_Phosphatase_Li"/>
    <property type="match status" value="1"/>
</dbReference>
<dbReference type="GO" id="GO:0050307">
    <property type="term" value="F:sucrose-phosphate phosphatase activity"/>
    <property type="evidence" value="ECO:0007669"/>
    <property type="project" value="UniProtKB-EC"/>
</dbReference>
<dbReference type="KEGG" id="dfs:HGD76_01200"/>
<dbReference type="SUPFAM" id="SSF56784">
    <property type="entry name" value="HAD-like"/>
    <property type="match status" value="1"/>
</dbReference>
<dbReference type="InterPro" id="IPR023214">
    <property type="entry name" value="HAD_sf"/>
</dbReference>
<dbReference type="PANTHER" id="PTHR46521">
    <property type="entry name" value="SUCROSE-PHOSPHATASE 2-RELATED"/>
    <property type="match status" value="1"/>
</dbReference>
<evidence type="ECO:0000256" key="5">
    <source>
        <dbReference type="ARBA" id="ARBA00022801"/>
    </source>
</evidence>
<dbReference type="GO" id="GO:0005986">
    <property type="term" value="P:sucrose biosynthetic process"/>
    <property type="evidence" value="ECO:0007669"/>
    <property type="project" value="UniProtKB-UniPathway"/>
</dbReference>
<evidence type="ECO:0000313" key="9">
    <source>
        <dbReference type="Proteomes" id="UP000502433"/>
    </source>
</evidence>
<evidence type="ECO:0000256" key="4">
    <source>
        <dbReference type="ARBA" id="ARBA00013112"/>
    </source>
</evidence>
<dbReference type="AlphaFoldDB" id="A0A6H2BVU1"/>
<comment type="pathway">
    <text evidence="2">Glycan biosynthesis; sucrose biosynthesis; sucrose from D-fructose 6-phosphate and UDP-alpha-D-glucose: step 2/2.</text>
</comment>
<dbReference type="InterPro" id="IPR012847">
    <property type="entry name" value="Sucrose_phosphatase_pln/cyn"/>
</dbReference>
<keyword evidence="5 8" id="KW-0378">Hydrolase</keyword>
<dbReference type="UniPathway" id="UPA00371">
    <property type="reaction ID" value="UER00546"/>
</dbReference>
<dbReference type="Gene3D" id="3.40.50.1000">
    <property type="entry name" value="HAD superfamily/HAD-like"/>
    <property type="match status" value="1"/>
</dbReference>
<name>A0A6H2BVU1_DOLFA</name>
<reference evidence="8 9" key="2">
    <citation type="submission" date="2020-04" db="EMBL/GenBank/DDBJ databases">
        <authorList>
            <person name="Fomenkov A."/>
            <person name="Anton B.P."/>
            <person name="Roberts R.J."/>
        </authorList>
    </citation>
    <scope>NUCLEOTIDE SEQUENCE [LARGE SCALE GENOMIC DNA]</scope>
    <source>
        <strain evidence="8 9">CCAP 1403/13f</strain>
    </source>
</reference>
<sequence length="258" mass="29829">MTQFLFITDLDHTLVGDDQAMEGLNRKLELYRQQHNTKIVYSTGRSLYLYQQLEQQQNQKRTALLQPNILICAVGTEIYSYNHQDQLIINNQWSENLSEDWDRELVVKIAANFTQLKPQPESEQRPFKVSYFLQEKTALQIVSDLEKALLQQSLDIQVIYSDNKDLDILPRKANKGMSMTFVREYLEIEPAKTVACGDSGNDIALFANRKEKGIIVANAKQELLDWHKANPSKNRYLAKAEFAAGIEEGLRHFEFLEE</sequence>
<gene>
    <name evidence="8" type="ORF">HGD76_01200</name>
</gene>
<evidence type="ECO:0000256" key="1">
    <source>
        <dbReference type="ARBA" id="ARBA00001946"/>
    </source>
</evidence>
<proteinExistence type="inferred from homology"/>
<protein>
    <recommendedName>
        <fullName evidence="4">sucrose-phosphate phosphatase</fullName>
        <ecNumber evidence="4">3.1.3.24</ecNumber>
    </recommendedName>
</protein>
<dbReference type="InterPro" id="IPR036412">
    <property type="entry name" value="HAD-like_sf"/>
</dbReference>
<dbReference type="SFLD" id="SFLDG01140">
    <property type="entry name" value="C2.B:_Phosphomannomutase_and_P"/>
    <property type="match status" value="1"/>
</dbReference>
<organism evidence="8 9">
    <name type="scientific">Dolichospermum flos-aquae CCAP 1403/13F</name>
    <dbReference type="NCBI Taxonomy" id="315271"/>
    <lineage>
        <taxon>Bacteria</taxon>
        <taxon>Bacillati</taxon>
        <taxon>Cyanobacteriota</taxon>
        <taxon>Cyanophyceae</taxon>
        <taxon>Nostocales</taxon>
        <taxon>Aphanizomenonaceae</taxon>
        <taxon>Dolichospermum</taxon>
    </lineage>
</organism>
<dbReference type="InterPro" id="IPR006380">
    <property type="entry name" value="SPP-like_dom"/>
</dbReference>
<dbReference type="NCBIfam" id="TIGR01485">
    <property type="entry name" value="SPP_plant-cyano"/>
    <property type="match status" value="1"/>
</dbReference>
<dbReference type="PANTHER" id="PTHR46521:SF4">
    <property type="entry name" value="SUCROSE-PHOSPHATASE 2-RELATED"/>
    <property type="match status" value="1"/>
</dbReference>
<feature type="domain" description="Sucrose phosphatase-like" evidence="7">
    <location>
        <begin position="3"/>
        <end position="254"/>
    </location>
</feature>
<dbReference type="Gene3D" id="3.90.1070.10">
    <property type="match status" value="1"/>
</dbReference>
<dbReference type="NCBIfam" id="TIGR01484">
    <property type="entry name" value="HAD-SF-IIB"/>
    <property type="match status" value="1"/>
</dbReference>
<dbReference type="EC" id="3.1.3.24" evidence="4"/>
<dbReference type="RefSeq" id="WP_168694729.1">
    <property type="nucleotide sequence ID" value="NZ_CP051206.1"/>
</dbReference>
<dbReference type="Proteomes" id="UP000502433">
    <property type="component" value="Chromosome"/>
</dbReference>
<dbReference type="EMBL" id="CP051206">
    <property type="protein sequence ID" value="QJB43058.1"/>
    <property type="molecule type" value="Genomic_DNA"/>
</dbReference>
<evidence type="ECO:0000259" key="7">
    <source>
        <dbReference type="Pfam" id="PF05116"/>
    </source>
</evidence>
<evidence type="ECO:0000256" key="3">
    <source>
        <dbReference type="ARBA" id="ARBA00007211"/>
    </source>
</evidence>
<comment type="similarity">
    <text evidence="3">Belongs to the sucrose phosphatase family.</text>
</comment>
<dbReference type="InterPro" id="IPR006379">
    <property type="entry name" value="HAD-SF_hydro_IIB"/>
</dbReference>
<evidence type="ECO:0000256" key="2">
    <source>
        <dbReference type="ARBA" id="ARBA00005070"/>
    </source>
</evidence>
<comment type="catalytic activity">
    <reaction evidence="6">
        <text>sucrose 6(F)-phosphate + H2O = sucrose + phosphate</text>
        <dbReference type="Rhea" id="RHEA:19289"/>
        <dbReference type="ChEBI" id="CHEBI:15377"/>
        <dbReference type="ChEBI" id="CHEBI:17992"/>
        <dbReference type="ChEBI" id="CHEBI:43474"/>
        <dbReference type="ChEBI" id="CHEBI:57723"/>
        <dbReference type="EC" id="3.1.3.24"/>
    </reaction>
</comment>
<comment type="cofactor">
    <cofactor evidence="1">
        <name>Mg(2+)</name>
        <dbReference type="ChEBI" id="CHEBI:18420"/>
    </cofactor>
</comment>
<evidence type="ECO:0000256" key="6">
    <source>
        <dbReference type="ARBA" id="ARBA00048036"/>
    </source>
</evidence>
<reference evidence="8 9" key="1">
    <citation type="submission" date="2020-04" db="EMBL/GenBank/DDBJ databases">
        <title>Genome-Wide Identification of 5-Methylcytosine Sites in Bacterial Genomes By High-Throughput Sequencing of MspJI Restriction Fragments.</title>
        <authorList>
            <person name="Wu V."/>
        </authorList>
    </citation>
    <scope>NUCLEOTIDE SEQUENCE [LARGE SCALE GENOMIC DNA]</scope>
    <source>
        <strain evidence="8 9">CCAP 1403/13f</strain>
    </source>
</reference>
<evidence type="ECO:0000313" key="8">
    <source>
        <dbReference type="EMBL" id="QJB43058.1"/>
    </source>
</evidence>
<dbReference type="GO" id="GO:0000287">
    <property type="term" value="F:magnesium ion binding"/>
    <property type="evidence" value="ECO:0007669"/>
    <property type="project" value="InterPro"/>
</dbReference>
<dbReference type="InterPro" id="IPR051518">
    <property type="entry name" value="Sucrose_Phosphatase"/>
</dbReference>